<organism evidence="13 14">
    <name type="scientific">Carex littledalei</name>
    <dbReference type="NCBI Taxonomy" id="544730"/>
    <lineage>
        <taxon>Eukaryota</taxon>
        <taxon>Viridiplantae</taxon>
        <taxon>Streptophyta</taxon>
        <taxon>Embryophyta</taxon>
        <taxon>Tracheophyta</taxon>
        <taxon>Spermatophyta</taxon>
        <taxon>Magnoliopsida</taxon>
        <taxon>Liliopsida</taxon>
        <taxon>Poales</taxon>
        <taxon>Cyperaceae</taxon>
        <taxon>Cyperoideae</taxon>
        <taxon>Cariceae</taxon>
        <taxon>Carex</taxon>
        <taxon>Carex subgen. Euthyceras</taxon>
    </lineage>
</organism>
<sequence length="316" mass="36283">MERQQFVSVKKEEDEEVIEIEEMIACVPQPKEGLHEAGPAPFLTKTFDMVGDPATADVVSWGPAKNSFVVWDPHRFSAMLLPRYFKHSNFSSFIRQLNTYGFKKVDPDRWEFANEDFLWGQRHLLKNIRRRRGTSGSCSSTTNASATCVELGDFGVETEIEKLKRDRNLLMIEIIKLRQQQQSSRKEMIEMEQRVQGTEKRQGQTMSFLAHTLKNPEFVQKLAARCDKDKLQLNGMKKRRLLGQNSMQDIEKLLSDSVESEEGFGEIEGISEDLIWDELVKEESVEQIGGPEMNLDVEEWGEVDELVEHVGFFGSS</sequence>
<dbReference type="GO" id="GO:0006357">
    <property type="term" value="P:regulation of transcription by RNA polymerase II"/>
    <property type="evidence" value="ECO:0007669"/>
    <property type="project" value="TreeGrafter"/>
</dbReference>
<dbReference type="GO" id="GO:0003700">
    <property type="term" value="F:DNA-binding transcription factor activity"/>
    <property type="evidence" value="ECO:0007669"/>
    <property type="project" value="InterPro"/>
</dbReference>
<dbReference type="PRINTS" id="PR00056">
    <property type="entry name" value="HSFDOMAIN"/>
</dbReference>
<keyword evidence="7" id="KW-0238">DNA-binding</keyword>
<evidence type="ECO:0000256" key="5">
    <source>
        <dbReference type="ARBA" id="ARBA00023016"/>
    </source>
</evidence>
<keyword evidence="4" id="KW-0805">Transcription regulation</keyword>
<evidence type="ECO:0000259" key="12">
    <source>
        <dbReference type="PROSITE" id="PS00434"/>
    </source>
</evidence>
<comment type="subcellular location">
    <subcellularLocation>
        <location evidence="1">Nucleus</location>
    </subcellularLocation>
</comment>
<evidence type="ECO:0000256" key="4">
    <source>
        <dbReference type="ARBA" id="ARBA00023015"/>
    </source>
</evidence>
<keyword evidence="14" id="KW-1185">Reference proteome</keyword>
<keyword evidence="5 13" id="KW-0346">Stress response</keyword>
<proteinExistence type="inferred from homology"/>
<gene>
    <name evidence="13" type="ORF">FCM35_KLT01107</name>
</gene>
<evidence type="ECO:0000256" key="3">
    <source>
        <dbReference type="ARBA" id="ARBA00022553"/>
    </source>
</evidence>
<dbReference type="GO" id="GO:0034605">
    <property type="term" value="P:cellular response to heat"/>
    <property type="evidence" value="ECO:0007669"/>
    <property type="project" value="TreeGrafter"/>
</dbReference>
<dbReference type="Pfam" id="PF00447">
    <property type="entry name" value="HSF_DNA-bind"/>
    <property type="match status" value="1"/>
</dbReference>
<evidence type="ECO:0000256" key="8">
    <source>
        <dbReference type="ARBA" id="ARBA00023163"/>
    </source>
</evidence>
<keyword evidence="9" id="KW-0539">Nucleus</keyword>
<dbReference type="GO" id="GO:0005634">
    <property type="term" value="C:nucleus"/>
    <property type="evidence" value="ECO:0007669"/>
    <property type="project" value="UniProtKB-SubCell"/>
</dbReference>
<evidence type="ECO:0000256" key="2">
    <source>
        <dbReference type="ARBA" id="ARBA00011233"/>
    </source>
</evidence>
<dbReference type="PROSITE" id="PS00434">
    <property type="entry name" value="HSF_DOMAIN"/>
    <property type="match status" value="1"/>
</dbReference>
<reference evidence="13" key="1">
    <citation type="submission" date="2020-01" db="EMBL/GenBank/DDBJ databases">
        <title>Genome sequence of Kobresia littledalei, the first chromosome-level genome in the family Cyperaceae.</title>
        <authorList>
            <person name="Qu G."/>
        </authorList>
    </citation>
    <scope>NUCLEOTIDE SEQUENCE</scope>
    <source>
        <strain evidence="13">C.B.Clarke</strain>
        <tissue evidence="13">Leaf</tissue>
    </source>
</reference>
<dbReference type="InterPro" id="IPR000232">
    <property type="entry name" value="HSF_DNA-bd"/>
</dbReference>
<evidence type="ECO:0000313" key="14">
    <source>
        <dbReference type="Proteomes" id="UP000623129"/>
    </source>
</evidence>
<dbReference type="FunFam" id="1.10.10.10:FF:000057">
    <property type="entry name" value="Heat shock transcription factor 1"/>
    <property type="match status" value="1"/>
</dbReference>
<evidence type="ECO:0000313" key="13">
    <source>
        <dbReference type="EMBL" id="KAF3333416.1"/>
    </source>
</evidence>
<keyword evidence="8" id="KW-0804">Transcription</keyword>
<evidence type="ECO:0000256" key="9">
    <source>
        <dbReference type="ARBA" id="ARBA00023242"/>
    </source>
</evidence>
<feature type="domain" description="HSF-type DNA-binding" evidence="12">
    <location>
        <begin position="81"/>
        <end position="105"/>
    </location>
</feature>
<evidence type="ECO:0000256" key="10">
    <source>
        <dbReference type="RuleBase" id="RU004020"/>
    </source>
</evidence>
<feature type="coiled-coil region" evidence="11">
    <location>
        <begin position="160"/>
        <end position="194"/>
    </location>
</feature>
<comment type="caution">
    <text evidence="13">The sequence shown here is derived from an EMBL/GenBank/DDBJ whole genome shotgun (WGS) entry which is preliminary data.</text>
</comment>
<name>A0A833VC56_9POAL</name>
<accession>A0A833VC56</accession>
<dbReference type="SUPFAM" id="SSF46785">
    <property type="entry name" value="Winged helix' DNA-binding domain"/>
    <property type="match status" value="1"/>
</dbReference>
<evidence type="ECO:0000256" key="6">
    <source>
        <dbReference type="ARBA" id="ARBA00023054"/>
    </source>
</evidence>
<dbReference type="InterPro" id="IPR036388">
    <property type="entry name" value="WH-like_DNA-bd_sf"/>
</dbReference>
<dbReference type="SMART" id="SM00415">
    <property type="entry name" value="HSF"/>
    <property type="match status" value="1"/>
</dbReference>
<dbReference type="EMBL" id="SWLB01000010">
    <property type="protein sequence ID" value="KAF3333416.1"/>
    <property type="molecule type" value="Genomic_DNA"/>
</dbReference>
<comment type="subunit">
    <text evidence="2">Homotrimer.</text>
</comment>
<dbReference type="InterPro" id="IPR036390">
    <property type="entry name" value="WH_DNA-bd_sf"/>
</dbReference>
<dbReference type="PANTHER" id="PTHR10015">
    <property type="entry name" value="HEAT SHOCK TRANSCRIPTION FACTOR"/>
    <property type="match status" value="1"/>
</dbReference>
<keyword evidence="6 11" id="KW-0175">Coiled coil</keyword>
<dbReference type="OrthoDB" id="60033at2759"/>
<comment type="similarity">
    <text evidence="10">Belongs to the HSF family.</text>
</comment>
<protein>
    <submittedName>
        <fullName evidence="13">Heat shock factor protein HSF30-like protein</fullName>
    </submittedName>
</protein>
<evidence type="ECO:0000256" key="11">
    <source>
        <dbReference type="SAM" id="Coils"/>
    </source>
</evidence>
<dbReference type="GO" id="GO:0000978">
    <property type="term" value="F:RNA polymerase II cis-regulatory region sequence-specific DNA binding"/>
    <property type="evidence" value="ECO:0007669"/>
    <property type="project" value="TreeGrafter"/>
</dbReference>
<dbReference type="Proteomes" id="UP000623129">
    <property type="component" value="Unassembled WGS sequence"/>
</dbReference>
<evidence type="ECO:0000256" key="7">
    <source>
        <dbReference type="ARBA" id="ARBA00023125"/>
    </source>
</evidence>
<keyword evidence="3" id="KW-0597">Phosphoprotein</keyword>
<dbReference type="AlphaFoldDB" id="A0A833VC56"/>
<evidence type="ECO:0000256" key="1">
    <source>
        <dbReference type="ARBA" id="ARBA00004123"/>
    </source>
</evidence>
<dbReference type="PANTHER" id="PTHR10015:SF338">
    <property type="entry name" value="HEAT STRESS TRANSCRIPTION FACTOR A-2"/>
    <property type="match status" value="1"/>
</dbReference>
<dbReference type="Gene3D" id="1.10.10.10">
    <property type="entry name" value="Winged helix-like DNA-binding domain superfamily/Winged helix DNA-binding domain"/>
    <property type="match status" value="1"/>
</dbReference>